<dbReference type="Proteomes" id="UP000036027">
    <property type="component" value="Unassembled WGS sequence"/>
</dbReference>
<dbReference type="InterPro" id="IPR023006">
    <property type="entry name" value="YchJ-like"/>
</dbReference>
<accession>A0A0J0YUN7</accession>
<name>A0A0J0YUN7_9NEIS</name>
<evidence type="ECO:0000259" key="3">
    <source>
        <dbReference type="Pfam" id="PF17775"/>
    </source>
</evidence>
<dbReference type="NCBIfam" id="NF002449">
    <property type="entry name" value="PRK01617.1"/>
    <property type="match status" value="1"/>
</dbReference>
<dbReference type="Gene3D" id="3.10.450.50">
    <property type="match status" value="1"/>
</dbReference>
<evidence type="ECO:0000313" key="5">
    <source>
        <dbReference type="Proteomes" id="UP000036027"/>
    </source>
</evidence>
<organism evidence="4 5">
    <name type="scientific">Neisseria arctica</name>
    <dbReference type="NCBI Taxonomy" id="1470200"/>
    <lineage>
        <taxon>Bacteria</taxon>
        <taxon>Pseudomonadati</taxon>
        <taxon>Pseudomonadota</taxon>
        <taxon>Betaproteobacteria</taxon>
        <taxon>Neisseriales</taxon>
        <taxon>Neisseriaceae</taxon>
        <taxon>Neisseria</taxon>
    </lineage>
</organism>
<dbReference type="SUPFAM" id="SSF54427">
    <property type="entry name" value="NTF2-like"/>
    <property type="match status" value="1"/>
</dbReference>
<proteinExistence type="inferred from homology"/>
<dbReference type="RefSeq" id="WP_047759922.1">
    <property type="nucleotide sequence ID" value="NZ_CP091510.1"/>
</dbReference>
<dbReference type="OrthoDB" id="21421at2"/>
<dbReference type="PATRIC" id="fig|1470200.3.peg.79"/>
<dbReference type="InterPro" id="IPR004027">
    <property type="entry name" value="SEC_C_motif"/>
</dbReference>
<protein>
    <recommendedName>
        <fullName evidence="2">UPF0225 protein PL75_00350</fullName>
    </recommendedName>
</protein>
<keyword evidence="5" id="KW-1185">Reference proteome</keyword>
<dbReference type="HAMAP" id="MF_00612">
    <property type="entry name" value="UPF0225"/>
    <property type="match status" value="1"/>
</dbReference>
<dbReference type="Pfam" id="PF02810">
    <property type="entry name" value="SEC-C"/>
    <property type="match status" value="2"/>
</dbReference>
<comment type="caution">
    <text evidence="4">The sequence shown here is derived from an EMBL/GenBank/DDBJ whole genome shotgun (WGS) entry which is preliminary data.</text>
</comment>
<dbReference type="PANTHER" id="PTHR33747:SF1">
    <property type="entry name" value="ADENYLATE CYCLASE-ASSOCIATED CAP C-TERMINAL DOMAIN-CONTAINING PROTEIN"/>
    <property type="match status" value="1"/>
</dbReference>
<reference evidence="4 5" key="1">
    <citation type="submission" date="2014-11" db="EMBL/GenBank/DDBJ databases">
        <title>Genome of a novel goose pathogen.</title>
        <authorList>
            <person name="Hansen C.M."/>
            <person name="Hueffer K."/>
            <person name="Choi S.C."/>
        </authorList>
    </citation>
    <scope>NUCLEOTIDE SEQUENCE [LARGE SCALE GENOMIC DNA]</scope>
    <source>
        <strain evidence="4 5">KH1503</strain>
    </source>
</reference>
<dbReference type="InterPro" id="IPR048469">
    <property type="entry name" value="YchJ-like_M"/>
</dbReference>
<dbReference type="InterPro" id="IPR032710">
    <property type="entry name" value="NTF2-like_dom_sf"/>
</dbReference>
<dbReference type="Pfam" id="PF17775">
    <property type="entry name" value="YchJ_M-like"/>
    <property type="match status" value="1"/>
</dbReference>
<dbReference type="NCBIfam" id="NF001213">
    <property type="entry name" value="PRK00183.1"/>
    <property type="match status" value="1"/>
</dbReference>
<dbReference type="PANTHER" id="PTHR33747">
    <property type="entry name" value="UPF0225 PROTEIN SCO1677"/>
    <property type="match status" value="1"/>
</dbReference>
<evidence type="ECO:0000256" key="2">
    <source>
        <dbReference type="HAMAP-Rule" id="MF_00612"/>
    </source>
</evidence>
<dbReference type="EMBL" id="JTDO01000001">
    <property type="protein sequence ID" value="KLT73830.1"/>
    <property type="molecule type" value="Genomic_DNA"/>
</dbReference>
<sequence length="155" mass="17473">MTTACPCQSGIPYTECCQPFHNGTATAPNAEALMRSRYCAYVLHHIDYIIDTTVPAQQPLLDRSAIQHWSESTRWQGLNVLAHHPNISKNHAQVEFKALYSENGQTQVHHELSAFVRIGEDWYFIDPTVPLPGMKQPCFCGSAKKFKACCGQFFK</sequence>
<gene>
    <name evidence="4" type="ORF">PL75_00350</name>
</gene>
<dbReference type="AlphaFoldDB" id="A0A0J0YUN7"/>
<dbReference type="STRING" id="1470200.PL75_00350"/>
<dbReference type="SUPFAM" id="SSF103642">
    <property type="entry name" value="Sec-C motif"/>
    <property type="match status" value="1"/>
</dbReference>
<dbReference type="NCBIfam" id="NF002486">
    <property type="entry name" value="PRK01752.1"/>
    <property type="match status" value="1"/>
</dbReference>
<feature type="domain" description="YchJ-like middle NTF2-like" evidence="3">
    <location>
        <begin position="29"/>
        <end position="126"/>
    </location>
</feature>
<evidence type="ECO:0000256" key="1">
    <source>
        <dbReference type="ARBA" id="ARBA00010839"/>
    </source>
</evidence>
<evidence type="ECO:0000313" key="4">
    <source>
        <dbReference type="EMBL" id="KLT73830.1"/>
    </source>
</evidence>
<comment type="similarity">
    <text evidence="1 2">Belongs to the UPF0225 family.</text>
</comment>